<name>A0ABR4N751_9FUNG</name>
<dbReference type="Gene3D" id="1.25.40.20">
    <property type="entry name" value="Ankyrin repeat-containing domain"/>
    <property type="match status" value="1"/>
</dbReference>
<sequence>MDGVARSLAAALATPTAPPLPPGASHWDRLPVELRDEVDSHNCPTLVWFQRGRPLQAELDSLSIDARHRLWTQALESDWQGDLATLPRMPWDHALTLRIVSRGMLERVRACVPEFNSSNQKAVEARDVAVCRLAIRRGWADLLEPLRFELVASAAALEGATQVLQVLREADLNIGDSSHLAGLAARDGHLETVQWLHSFRPADPLEEGVMEDAAGSGSLDLVVWLRRRAKGHHLREPLNIAAANGHLHIVEWLAKNWTGQCEPAAFIKACKNGHADVLDFLRVQYPRVYRETNSVTYRGAQHVATLEWLRKHKPQFVSERMLQSFVFSSNVEAADWIVKNTGARVTREMLEFSFRRDSVAMIKWMIVDQQFEIDFCKFNFGSQFYNTRILAWLIRRDRDLASILAEQYVASGNGALVEWLHVRFPGSITQRTLMVAARAKSAKMLKFLLDLCRDADWDLAAARVEAVERGNTSAAAAIEERM</sequence>
<evidence type="ECO:0000313" key="1">
    <source>
        <dbReference type="EMBL" id="KAL2915368.1"/>
    </source>
</evidence>
<keyword evidence="2" id="KW-1185">Reference proteome</keyword>
<evidence type="ECO:0008006" key="3">
    <source>
        <dbReference type="Google" id="ProtNLM"/>
    </source>
</evidence>
<dbReference type="InterPro" id="IPR036770">
    <property type="entry name" value="Ankyrin_rpt-contain_sf"/>
</dbReference>
<proteinExistence type="predicted"/>
<dbReference type="InterPro" id="IPR052050">
    <property type="entry name" value="SecEffector_AnkRepeat"/>
</dbReference>
<protein>
    <recommendedName>
        <fullName evidence="3">Ankyrin repeat protein</fullName>
    </recommendedName>
</protein>
<gene>
    <name evidence="1" type="ORF">HK105_204984</name>
</gene>
<dbReference type="SUPFAM" id="SSF48403">
    <property type="entry name" value="Ankyrin repeat"/>
    <property type="match status" value="1"/>
</dbReference>
<dbReference type="Proteomes" id="UP001527925">
    <property type="component" value="Unassembled WGS sequence"/>
</dbReference>
<evidence type="ECO:0000313" key="2">
    <source>
        <dbReference type="Proteomes" id="UP001527925"/>
    </source>
</evidence>
<comment type="caution">
    <text evidence="1">The sequence shown here is derived from an EMBL/GenBank/DDBJ whole genome shotgun (WGS) entry which is preliminary data.</text>
</comment>
<accession>A0ABR4N751</accession>
<dbReference type="PANTHER" id="PTHR46586:SF3">
    <property type="entry name" value="ANKYRIN REPEAT-CONTAINING PROTEIN"/>
    <property type="match status" value="1"/>
</dbReference>
<dbReference type="EMBL" id="JADGIZ020000024">
    <property type="protein sequence ID" value="KAL2915368.1"/>
    <property type="molecule type" value="Genomic_DNA"/>
</dbReference>
<reference evidence="1 2" key="1">
    <citation type="submission" date="2023-09" db="EMBL/GenBank/DDBJ databases">
        <title>Pangenome analysis of Batrachochytrium dendrobatidis and related Chytrids.</title>
        <authorList>
            <person name="Yacoub M.N."/>
            <person name="Stajich J.E."/>
            <person name="James T.Y."/>
        </authorList>
    </citation>
    <scope>NUCLEOTIDE SEQUENCE [LARGE SCALE GENOMIC DNA]</scope>
    <source>
        <strain evidence="1 2">JEL0888</strain>
    </source>
</reference>
<organism evidence="1 2">
    <name type="scientific">Polyrhizophydium stewartii</name>
    <dbReference type="NCBI Taxonomy" id="2732419"/>
    <lineage>
        <taxon>Eukaryota</taxon>
        <taxon>Fungi</taxon>
        <taxon>Fungi incertae sedis</taxon>
        <taxon>Chytridiomycota</taxon>
        <taxon>Chytridiomycota incertae sedis</taxon>
        <taxon>Chytridiomycetes</taxon>
        <taxon>Rhizophydiales</taxon>
        <taxon>Rhizophydiales incertae sedis</taxon>
        <taxon>Polyrhizophydium</taxon>
    </lineage>
</organism>
<dbReference type="PANTHER" id="PTHR46586">
    <property type="entry name" value="ANKYRIN REPEAT-CONTAINING PROTEIN"/>
    <property type="match status" value="1"/>
</dbReference>